<feature type="region of interest" description="Disordered" evidence="1">
    <location>
        <begin position="486"/>
        <end position="603"/>
    </location>
</feature>
<proteinExistence type="predicted"/>
<evidence type="ECO:0000313" key="3">
    <source>
        <dbReference type="Proteomes" id="UP001174909"/>
    </source>
</evidence>
<organism evidence="2 3">
    <name type="scientific">Geodia barretti</name>
    <name type="common">Barrett's horny sponge</name>
    <dbReference type="NCBI Taxonomy" id="519541"/>
    <lineage>
        <taxon>Eukaryota</taxon>
        <taxon>Metazoa</taxon>
        <taxon>Porifera</taxon>
        <taxon>Demospongiae</taxon>
        <taxon>Heteroscleromorpha</taxon>
        <taxon>Tetractinellida</taxon>
        <taxon>Astrophorina</taxon>
        <taxon>Geodiidae</taxon>
        <taxon>Geodia</taxon>
    </lineage>
</organism>
<reference evidence="2" key="1">
    <citation type="submission" date="2023-03" db="EMBL/GenBank/DDBJ databases">
        <authorList>
            <person name="Steffen K."/>
            <person name="Cardenas P."/>
        </authorList>
    </citation>
    <scope>NUCLEOTIDE SEQUENCE</scope>
</reference>
<comment type="caution">
    <text evidence="2">The sequence shown here is derived from an EMBL/GenBank/DDBJ whole genome shotgun (WGS) entry which is preliminary data.</text>
</comment>
<sequence>MATNPRLVDTSTKSVHQLSAGAKYLLASHSHLFPPSLDTQASSISPPLHLLLPPPLTHNEQYCVQLEVDDEGSCLVSVWVGECSVDKKIVPIKCNQVSLSHESLLKLGKDLVLQYNTNSEGLQRRRVLPQTPGQQLSVAPPSKPTRTQPLPLPERNEAVANGDSSSLSLEESLNPGLRERLKRIAREVNSRESGAGRSKPPPPYEQVGNSIGYQLLLQQQSSEGDVTSLMIDSLYPMLKYMQLKEQSLEQFYTDYLEQYSAARRAGATPTNMHPEDTPTIVFVVDTLIQLCSLPRVNELAVRYCPVWMRLLSIFCHSPRNQLAMATKRLATKVVSCMGLGIMAEQPDFQTHGWSVLTHVVATPTPRGSKPALPEPAIALALPLVEKQLELFGGQLPLATAILGFLSRLASTAKLSQTRDSGKGGVAEEEEEVYTLEQASRVLELLSAHSVLRHVMKVPPNVRKDPSFDAHYCLLVKALVPTRKKVATKPPSSLAPSAHSTSSLAPPPAKPKRIRRAATDANLMGSRKSRKSRKSYKNRAEEGGNSTSSATVADMSRSLSEENVAEFERKREEEEEEGVVKSEGEEERGGGGKGFRGMKSTKSV</sequence>
<protein>
    <submittedName>
        <fullName evidence="2">Uncharacterized protein</fullName>
    </submittedName>
</protein>
<evidence type="ECO:0000313" key="2">
    <source>
        <dbReference type="EMBL" id="CAI8030010.1"/>
    </source>
</evidence>
<keyword evidence="3" id="KW-1185">Reference proteome</keyword>
<feature type="compositionally biased region" description="Basic and acidic residues" evidence="1">
    <location>
        <begin position="565"/>
        <end position="589"/>
    </location>
</feature>
<name>A0AA35WX97_GEOBA</name>
<dbReference type="AlphaFoldDB" id="A0AA35WX97"/>
<dbReference type="EMBL" id="CASHTH010002455">
    <property type="protein sequence ID" value="CAI8030010.1"/>
    <property type="molecule type" value="Genomic_DNA"/>
</dbReference>
<feature type="compositionally biased region" description="Basic residues" evidence="1">
    <location>
        <begin position="526"/>
        <end position="536"/>
    </location>
</feature>
<feature type="compositionally biased region" description="Low complexity" evidence="1">
    <location>
        <begin position="489"/>
        <end position="503"/>
    </location>
</feature>
<feature type="region of interest" description="Disordered" evidence="1">
    <location>
        <begin position="126"/>
        <end position="173"/>
    </location>
</feature>
<feature type="compositionally biased region" description="Low complexity" evidence="1">
    <location>
        <begin position="164"/>
        <end position="173"/>
    </location>
</feature>
<gene>
    <name evidence="2" type="ORF">GBAR_LOCUS17015</name>
</gene>
<accession>A0AA35WX97</accession>
<evidence type="ECO:0000256" key="1">
    <source>
        <dbReference type="SAM" id="MobiDB-lite"/>
    </source>
</evidence>
<dbReference type="Proteomes" id="UP001174909">
    <property type="component" value="Unassembled WGS sequence"/>
</dbReference>
<feature type="region of interest" description="Disordered" evidence="1">
    <location>
        <begin position="187"/>
        <end position="207"/>
    </location>
</feature>